<dbReference type="RefSeq" id="WP_052735257.1">
    <property type="nucleotide sequence ID" value="NZ_CP010975.1"/>
</dbReference>
<dbReference type="Gene3D" id="3.40.50.200">
    <property type="entry name" value="Peptidase S8/S53 domain"/>
    <property type="match status" value="1"/>
</dbReference>
<dbReference type="PROSITE" id="PS00136">
    <property type="entry name" value="SUBTILASE_ASP"/>
    <property type="match status" value="1"/>
</dbReference>
<dbReference type="KEGG" id="kge:TQ33_1640"/>
<keyword evidence="2 5" id="KW-0645">Protease</keyword>
<evidence type="ECO:0000256" key="2">
    <source>
        <dbReference type="ARBA" id="ARBA00022670"/>
    </source>
</evidence>
<feature type="active site" description="Charge relay system" evidence="5">
    <location>
        <position position="411"/>
    </location>
</feature>
<dbReference type="InterPro" id="IPR023828">
    <property type="entry name" value="Peptidase_S8_Ser-AS"/>
</dbReference>
<dbReference type="PROSITE" id="PS51892">
    <property type="entry name" value="SUBTILASE"/>
    <property type="match status" value="1"/>
</dbReference>
<dbReference type="GO" id="GO:0005615">
    <property type="term" value="C:extracellular space"/>
    <property type="evidence" value="ECO:0007669"/>
    <property type="project" value="TreeGrafter"/>
</dbReference>
<dbReference type="AlphaFoldDB" id="A0A0F6RCN9"/>
<dbReference type="STRING" id="914150.TQ33_1640"/>
<feature type="domain" description="Inhibitor I9" evidence="9">
    <location>
        <begin position="34"/>
        <end position="127"/>
    </location>
</feature>
<evidence type="ECO:0000256" key="3">
    <source>
        <dbReference type="ARBA" id="ARBA00022801"/>
    </source>
</evidence>
<dbReference type="EMBL" id="CP010975">
    <property type="protein sequence ID" value="AKE52583.1"/>
    <property type="molecule type" value="Genomic_DNA"/>
</dbReference>
<dbReference type="PRINTS" id="PR00723">
    <property type="entry name" value="SUBTILISIN"/>
</dbReference>
<dbReference type="InterPro" id="IPR023827">
    <property type="entry name" value="Peptidase_S8_Asp-AS"/>
</dbReference>
<dbReference type="PANTHER" id="PTHR43806">
    <property type="entry name" value="PEPTIDASE S8"/>
    <property type="match status" value="1"/>
</dbReference>
<dbReference type="PANTHER" id="PTHR43806:SF11">
    <property type="entry name" value="CEREVISIN-RELATED"/>
    <property type="match status" value="1"/>
</dbReference>
<organism evidence="10 11">
    <name type="scientific">Kangiella geojedonensis</name>
    <dbReference type="NCBI Taxonomy" id="914150"/>
    <lineage>
        <taxon>Bacteria</taxon>
        <taxon>Pseudomonadati</taxon>
        <taxon>Pseudomonadota</taxon>
        <taxon>Gammaproteobacteria</taxon>
        <taxon>Kangiellales</taxon>
        <taxon>Kangiellaceae</taxon>
        <taxon>Kangiella</taxon>
    </lineage>
</organism>
<dbReference type="InterPro" id="IPR022398">
    <property type="entry name" value="Peptidase_S8_His-AS"/>
</dbReference>
<dbReference type="Pfam" id="PF05922">
    <property type="entry name" value="Inhibitor_I9"/>
    <property type="match status" value="1"/>
</dbReference>
<dbReference type="HOGENOM" id="CLU_011263_1_7_6"/>
<evidence type="ECO:0000313" key="10">
    <source>
        <dbReference type="EMBL" id="AKE52583.1"/>
    </source>
</evidence>
<protein>
    <recommendedName>
        <fullName evidence="12">Peptidase S8 and S53 subtilisin kexin sedolisin</fullName>
    </recommendedName>
</protein>
<dbReference type="OrthoDB" id="9790784at2"/>
<dbReference type="Pfam" id="PF00082">
    <property type="entry name" value="Peptidase_S8"/>
    <property type="match status" value="1"/>
</dbReference>
<gene>
    <name evidence="10" type="ORF">TQ33_1640</name>
</gene>
<sequence length="484" mass="51339">MYQGFTKKLTASLIVAALGGATFSAQAEQEFDIIVKLKNQNSPFSISAAQQQNMKASSANPVAYHKAQANIRKNQVNKFVSQAGIQPKFVYSNTYYGFAATVNQSQMNALQRNPNVEAVYRDKEYHLLDSQKTRFNNNYGAYKNRRQLVEWPQSVPQGPADSGSVNSSYKGAGQNVYVIDSGIDADHKDIAGNLGLSYAPEFCFRPGDTELCPYPYSDDNGHGTHVAGTIGALDNDIDSLGVAPEATIHAVKVCSAAGSCPGSAILAGLNWSVFDMLGHGQPAVANLSLGGGDDEAAGTCTEEGYEGDHFVAEAYCNAAHQGMVIVVAAGNSSADAAGFSPAKFNSTIAVSSYVSYDADTGEAAFNDFSNWGEGANDWSSLPSGVITIAAPGNQIESLNRTHANTRLSGTSMASPAVAGGAALVLEKYPQSMDFSALQNVRQMLVDNATIPLSVVIDNATDTDDVYNQEFPHAEGLLNLEFLDE</sequence>
<dbReference type="Gene3D" id="3.30.70.80">
    <property type="entry name" value="Peptidase S8 propeptide/proteinase inhibitor I9"/>
    <property type="match status" value="1"/>
</dbReference>
<keyword evidence="4 5" id="KW-0720">Serine protease</keyword>
<evidence type="ECO:0008006" key="12">
    <source>
        <dbReference type="Google" id="ProtNLM"/>
    </source>
</evidence>
<dbReference type="PATRIC" id="fig|914150.5.peg.1661"/>
<dbReference type="GO" id="GO:0004252">
    <property type="term" value="F:serine-type endopeptidase activity"/>
    <property type="evidence" value="ECO:0007669"/>
    <property type="project" value="UniProtKB-UniRule"/>
</dbReference>
<dbReference type="InterPro" id="IPR010259">
    <property type="entry name" value="S8pro/Inhibitor_I9"/>
</dbReference>
<accession>A0A0F6RCN9</accession>
<evidence type="ECO:0000256" key="5">
    <source>
        <dbReference type="PROSITE-ProRule" id="PRU01240"/>
    </source>
</evidence>
<keyword evidence="3 5" id="KW-0378">Hydrolase</keyword>
<evidence type="ECO:0000256" key="4">
    <source>
        <dbReference type="ARBA" id="ARBA00022825"/>
    </source>
</evidence>
<dbReference type="InterPro" id="IPR050131">
    <property type="entry name" value="Peptidase_S8_subtilisin-like"/>
</dbReference>
<dbReference type="SUPFAM" id="SSF54897">
    <property type="entry name" value="Protease propeptides/inhibitors"/>
    <property type="match status" value="1"/>
</dbReference>
<name>A0A0F6RCN9_9GAMM</name>
<feature type="signal peptide" evidence="7">
    <location>
        <begin position="1"/>
        <end position="27"/>
    </location>
</feature>
<evidence type="ECO:0000259" key="9">
    <source>
        <dbReference type="Pfam" id="PF05922"/>
    </source>
</evidence>
<feature type="active site" description="Charge relay system" evidence="5">
    <location>
        <position position="180"/>
    </location>
</feature>
<dbReference type="InterPro" id="IPR037045">
    <property type="entry name" value="S8pro/Inhibitor_I9_sf"/>
</dbReference>
<feature type="domain" description="Peptidase S8/S53" evidence="8">
    <location>
        <begin position="172"/>
        <end position="457"/>
    </location>
</feature>
<comment type="similarity">
    <text evidence="1 5 6">Belongs to the peptidase S8 family.</text>
</comment>
<keyword evidence="11" id="KW-1185">Reference proteome</keyword>
<feature type="active site" description="Charge relay system" evidence="5">
    <location>
        <position position="222"/>
    </location>
</feature>
<evidence type="ECO:0000259" key="8">
    <source>
        <dbReference type="Pfam" id="PF00082"/>
    </source>
</evidence>
<dbReference type="PROSITE" id="PS00137">
    <property type="entry name" value="SUBTILASE_HIS"/>
    <property type="match status" value="1"/>
</dbReference>
<dbReference type="PROSITE" id="PS00138">
    <property type="entry name" value="SUBTILASE_SER"/>
    <property type="match status" value="1"/>
</dbReference>
<dbReference type="SUPFAM" id="SSF52743">
    <property type="entry name" value="Subtilisin-like"/>
    <property type="match status" value="1"/>
</dbReference>
<dbReference type="GO" id="GO:0006508">
    <property type="term" value="P:proteolysis"/>
    <property type="evidence" value="ECO:0007669"/>
    <property type="project" value="UniProtKB-KW"/>
</dbReference>
<keyword evidence="7" id="KW-0732">Signal</keyword>
<dbReference type="InterPro" id="IPR036852">
    <property type="entry name" value="Peptidase_S8/S53_dom_sf"/>
</dbReference>
<feature type="chain" id="PRO_5002508938" description="Peptidase S8 and S53 subtilisin kexin sedolisin" evidence="7">
    <location>
        <begin position="28"/>
        <end position="484"/>
    </location>
</feature>
<dbReference type="InterPro" id="IPR000209">
    <property type="entry name" value="Peptidase_S8/S53_dom"/>
</dbReference>
<dbReference type="Proteomes" id="UP000034071">
    <property type="component" value="Chromosome"/>
</dbReference>
<evidence type="ECO:0000256" key="7">
    <source>
        <dbReference type="SAM" id="SignalP"/>
    </source>
</evidence>
<evidence type="ECO:0000313" key="11">
    <source>
        <dbReference type="Proteomes" id="UP000034071"/>
    </source>
</evidence>
<proteinExistence type="inferred from homology"/>
<evidence type="ECO:0000256" key="6">
    <source>
        <dbReference type="RuleBase" id="RU003355"/>
    </source>
</evidence>
<reference evidence="10 11" key="1">
    <citation type="submission" date="2015-02" db="EMBL/GenBank/DDBJ databases">
        <title>Complete genome sequence of Kangiella geojedonensis strain YCS-5T.</title>
        <authorList>
            <person name="Kim K.M."/>
        </authorList>
    </citation>
    <scope>NUCLEOTIDE SEQUENCE [LARGE SCALE GENOMIC DNA]</scope>
    <source>
        <strain evidence="10 11">YCS-5</strain>
    </source>
</reference>
<dbReference type="InterPro" id="IPR015500">
    <property type="entry name" value="Peptidase_S8_subtilisin-rel"/>
</dbReference>
<evidence type="ECO:0000256" key="1">
    <source>
        <dbReference type="ARBA" id="ARBA00011073"/>
    </source>
</evidence>